<feature type="transmembrane region" description="Helical" evidence="6">
    <location>
        <begin position="263"/>
        <end position="287"/>
    </location>
</feature>
<feature type="region of interest" description="Disordered" evidence="5">
    <location>
        <begin position="408"/>
        <end position="427"/>
    </location>
</feature>
<evidence type="ECO:0000256" key="4">
    <source>
        <dbReference type="ARBA" id="ARBA00023136"/>
    </source>
</evidence>
<dbReference type="InterPro" id="IPR020846">
    <property type="entry name" value="MFS_dom"/>
</dbReference>
<organism evidence="8 9">
    <name type="scientific">Nakamurella leprariae</name>
    <dbReference type="NCBI Taxonomy" id="2803911"/>
    <lineage>
        <taxon>Bacteria</taxon>
        <taxon>Bacillati</taxon>
        <taxon>Actinomycetota</taxon>
        <taxon>Actinomycetes</taxon>
        <taxon>Nakamurellales</taxon>
        <taxon>Nakamurellaceae</taxon>
        <taxon>Nakamurella</taxon>
    </lineage>
</organism>
<evidence type="ECO:0000256" key="1">
    <source>
        <dbReference type="ARBA" id="ARBA00004651"/>
    </source>
</evidence>
<dbReference type="SUPFAM" id="SSF103473">
    <property type="entry name" value="MFS general substrate transporter"/>
    <property type="match status" value="1"/>
</dbReference>
<keyword evidence="3 6" id="KW-1133">Transmembrane helix</keyword>
<feature type="transmembrane region" description="Helical" evidence="6">
    <location>
        <begin position="299"/>
        <end position="318"/>
    </location>
</feature>
<dbReference type="GO" id="GO:0022857">
    <property type="term" value="F:transmembrane transporter activity"/>
    <property type="evidence" value="ECO:0007669"/>
    <property type="project" value="InterPro"/>
</dbReference>
<sequence>MSDPAPPSSPVVAGAVLEIRAATVATATVFAASGFAFASWASRIAQVRDQLSLSSSALGLVLLAIAAGSIVSLPSAGPIVARFGSRRVVAAMSLLLAAGLVVAAFGAEVSVVAVVAGLVLLGFGNGAWDVAMNVQGAVVERLSGRSIMSRFHAAFSVGTVGGALVGAGLVALAVPVWLHLVVVAGLVAVVVPMATRRFVPDTAADPDGAPDDTAAGRQIAARFSVLQAWREPRTLLIGVLVLCFAFAEGVGNDWISVALIDGYGAPAAIGTLVFALFLAAMTAGRWFGPAWLDRWGRVAVLRVLSLVGIAGVVVFVFAPSPVLAAVGGLLWGFGTSLGFPVGMSAAADDPLRAATRVSVVASIGYCAFLAGPPLIGFLGHEWGVLRATVVVAVLLGVAVLVSPATRPAGAVSGRAGHSAAGPSRGRS</sequence>
<feature type="transmembrane region" description="Helical" evidence="6">
    <location>
        <begin position="234"/>
        <end position="251"/>
    </location>
</feature>
<dbReference type="Proteomes" id="UP000663792">
    <property type="component" value="Unassembled WGS sequence"/>
</dbReference>
<name>A0A939C3Q3_9ACTN</name>
<dbReference type="Pfam" id="PF07690">
    <property type="entry name" value="MFS_1"/>
    <property type="match status" value="1"/>
</dbReference>
<evidence type="ECO:0000256" key="3">
    <source>
        <dbReference type="ARBA" id="ARBA00022989"/>
    </source>
</evidence>
<feature type="transmembrane region" description="Helical" evidence="6">
    <location>
        <begin position="111"/>
        <end position="131"/>
    </location>
</feature>
<dbReference type="PANTHER" id="PTHR23514">
    <property type="entry name" value="BYPASS OF STOP CODON PROTEIN 6"/>
    <property type="match status" value="1"/>
</dbReference>
<dbReference type="GO" id="GO:0005886">
    <property type="term" value="C:plasma membrane"/>
    <property type="evidence" value="ECO:0007669"/>
    <property type="project" value="UniProtKB-SubCell"/>
</dbReference>
<evidence type="ECO:0000256" key="5">
    <source>
        <dbReference type="SAM" id="MobiDB-lite"/>
    </source>
</evidence>
<dbReference type="RefSeq" id="WP_205262263.1">
    <property type="nucleotide sequence ID" value="NZ_JAERWK010000025.1"/>
</dbReference>
<accession>A0A939C3Q3</accession>
<gene>
    <name evidence="8" type="ORF">JL106_18675</name>
</gene>
<comment type="caution">
    <text evidence="8">The sequence shown here is derived from an EMBL/GenBank/DDBJ whole genome shotgun (WGS) entry which is preliminary data.</text>
</comment>
<evidence type="ECO:0000313" key="9">
    <source>
        <dbReference type="Proteomes" id="UP000663792"/>
    </source>
</evidence>
<dbReference type="Gene3D" id="1.20.1250.20">
    <property type="entry name" value="MFS general substrate transporter like domains"/>
    <property type="match status" value="1"/>
</dbReference>
<keyword evidence="2 6" id="KW-0812">Transmembrane</keyword>
<feature type="transmembrane region" description="Helical" evidence="6">
    <location>
        <begin position="359"/>
        <end position="378"/>
    </location>
</feature>
<dbReference type="CDD" id="cd17393">
    <property type="entry name" value="MFS_MosC_like"/>
    <property type="match status" value="1"/>
</dbReference>
<comment type="subcellular location">
    <subcellularLocation>
        <location evidence="1">Cell membrane</location>
        <topology evidence="1">Multi-pass membrane protein</topology>
    </subcellularLocation>
</comment>
<feature type="transmembrane region" description="Helical" evidence="6">
    <location>
        <begin position="176"/>
        <end position="194"/>
    </location>
</feature>
<keyword evidence="9" id="KW-1185">Reference proteome</keyword>
<feature type="transmembrane region" description="Helical" evidence="6">
    <location>
        <begin position="324"/>
        <end position="347"/>
    </location>
</feature>
<proteinExistence type="predicted"/>
<feature type="transmembrane region" description="Helical" evidence="6">
    <location>
        <begin position="53"/>
        <end position="76"/>
    </location>
</feature>
<evidence type="ECO:0000313" key="8">
    <source>
        <dbReference type="EMBL" id="MBM9469317.1"/>
    </source>
</evidence>
<keyword evidence="4 6" id="KW-0472">Membrane</keyword>
<dbReference type="AlphaFoldDB" id="A0A939C3Q3"/>
<dbReference type="InterPro" id="IPR036259">
    <property type="entry name" value="MFS_trans_sf"/>
</dbReference>
<dbReference type="InterPro" id="IPR051788">
    <property type="entry name" value="MFS_Transporter"/>
</dbReference>
<feature type="transmembrane region" description="Helical" evidence="6">
    <location>
        <begin position="21"/>
        <end position="41"/>
    </location>
</feature>
<feature type="transmembrane region" description="Helical" evidence="6">
    <location>
        <begin position="384"/>
        <end position="404"/>
    </location>
</feature>
<reference evidence="8" key="1">
    <citation type="submission" date="2021-01" db="EMBL/GenBank/DDBJ databases">
        <title>YIM 132084 draft genome.</title>
        <authorList>
            <person name="An D."/>
        </authorList>
    </citation>
    <scope>NUCLEOTIDE SEQUENCE</scope>
    <source>
        <strain evidence="8">YIM 132084</strain>
    </source>
</reference>
<dbReference type="PANTHER" id="PTHR23514:SF13">
    <property type="entry name" value="INNER MEMBRANE PROTEIN YBJJ"/>
    <property type="match status" value="1"/>
</dbReference>
<evidence type="ECO:0000259" key="7">
    <source>
        <dbReference type="PROSITE" id="PS50850"/>
    </source>
</evidence>
<dbReference type="InterPro" id="IPR011701">
    <property type="entry name" value="MFS"/>
</dbReference>
<evidence type="ECO:0000256" key="2">
    <source>
        <dbReference type="ARBA" id="ARBA00022692"/>
    </source>
</evidence>
<dbReference type="EMBL" id="JAERWK010000025">
    <property type="protein sequence ID" value="MBM9469317.1"/>
    <property type="molecule type" value="Genomic_DNA"/>
</dbReference>
<dbReference type="PROSITE" id="PS50850">
    <property type="entry name" value="MFS"/>
    <property type="match status" value="1"/>
</dbReference>
<feature type="transmembrane region" description="Helical" evidence="6">
    <location>
        <begin position="151"/>
        <end position="170"/>
    </location>
</feature>
<feature type="domain" description="Major facilitator superfamily (MFS) profile" evidence="7">
    <location>
        <begin position="22"/>
        <end position="410"/>
    </location>
</feature>
<protein>
    <submittedName>
        <fullName evidence="8">MFS transporter</fullName>
    </submittedName>
</protein>
<evidence type="ECO:0000256" key="6">
    <source>
        <dbReference type="SAM" id="Phobius"/>
    </source>
</evidence>